<organism evidence="2 3">
    <name type="scientific">Allofournierella massiliensis</name>
    <dbReference type="NCBI Taxonomy" id="1650663"/>
    <lineage>
        <taxon>Bacteria</taxon>
        <taxon>Bacillati</taxon>
        <taxon>Bacillota</taxon>
        <taxon>Clostridia</taxon>
        <taxon>Eubacteriales</taxon>
        <taxon>Oscillospiraceae</taxon>
        <taxon>Allofournierella</taxon>
    </lineage>
</organism>
<name>A0A4R1QY13_9FIRM</name>
<comment type="caution">
    <text evidence="2">The sequence shown here is derived from an EMBL/GenBank/DDBJ whole genome shotgun (WGS) entry which is preliminary data.</text>
</comment>
<reference evidence="2 3" key="1">
    <citation type="submission" date="2019-03" db="EMBL/GenBank/DDBJ databases">
        <title>Genomic Encyclopedia of Type Strains, Phase IV (KMG-IV): sequencing the most valuable type-strain genomes for metagenomic binning, comparative biology and taxonomic classification.</title>
        <authorList>
            <person name="Goeker M."/>
        </authorList>
    </citation>
    <scope>NUCLEOTIDE SEQUENCE [LARGE SCALE GENOMIC DNA]</scope>
    <source>
        <strain evidence="2 3">DSM 100451</strain>
    </source>
</reference>
<evidence type="ECO:0000313" key="3">
    <source>
        <dbReference type="Proteomes" id="UP000295184"/>
    </source>
</evidence>
<proteinExistence type="predicted"/>
<dbReference type="AlphaFoldDB" id="A0A4R1QY13"/>
<evidence type="ECO:0000256" key="1">
    <source>
        <dbReference type="SAM" id="MobiDB-lite"/>
    </source>
</evidence>
<dbReference type="Proteomes" id="UP000295184">
    <property type="component" value="Unassembled WGS sequence"/>
</dbReference>
<dbReference type="RefSeq" id="WP_058965098.1">
    <property type="nucleotide sequence ID" value="NZ_CABKVM010000017.1"/>
</dbReference>
<protein>
    <recommendedName>
        <fullName evidence="4">Ethanolamine utilization cobalamin adenosyltransferase</fullName>
    </recommendedName>
</protein>
<accession>A0A4R1QY13</accession>
<sequence>MKFITEQDLRNRYRAEPFTSYTPEPGTRLTPGARQFLTDRGIRLEADGPKKPAAHPADPIEKPVAQSAENSDAPKADWQLDLKELQAEFLQAGLDLMDRDVLAAGQVFDLERRLARLAGEEPVEQAEWLALCPRCTGIGPENCGQWMEDCFEVTGFHAQTPGGKTLVRLHLLRCGLRRLEAHLPEEKKLPAHCIINRLSQMICHSFGGTVCQKK</sequence>
<evidence type="ECO:0008006" key="4">
    <source>
        <dbReference type="Google" id="ProtNLM"/>
    </source>
</evidence>
<gene>
    <name evidence="2" type="ORF">EDD77_11099</name>
</gene>
<feature type="region of interest" description="Disordered" evidence="1">
    <location>
        <begin position="46"/>
        <end position="73"/>
    </location>
</feature>
<dbReference type="EMBL" id="SLUM01000010">
    <property type="protein sequence ID" value="TCL57424.1"/>
    <property type="molecule type" value="Genomic_DNA"/>
</dbReference>
<dbReference type="STRING" id="1650663.GCA_001486665_02066"/>
<dbReference type="GeneID" id="97380821"/>
<evidence type="ECO:0000313" key="2">
    <source>
        <dbReference type="EMBL" id="TCL57424.1"/>
    </source>
</evidence>
<dbReference type="OrthoDB" id="306726at2"/>